<evidence type="ECO:0000256" key="8">
    <source>
        <dbReference type="SAM" id="MobiDB-lite"/>
    </source>
</evidence>
<evidence type="ECO:0000256" key="7">
    <source>
        <dbReference type="ARBA" id="ARBA00023306"/>
    </source>
</evidence>
<keyword evidence="6 9" id="KW-0472">Membrane</keyword>
<dbReference type="InterPro" id="IPR034746">
    <property type="entry name" value="POTRA"/>
</dbReference>
<organism evidence="11 12">
    <name type="scientific">Flavonifractor hominis</name>
    <dbReference type="NCBI Taxonomy" id="3133178"/>
    <lineage>
        <taxon>Bacteria</taxon>
        <taxon>Bacillati</taxon>
        <taxon>Bacillota</taxon>
        <taxon>Clostridia</taxon>
        <taxon>Eubacteriales</taxon>
        <taxon>Oscillospiraceae</taxon>
        <taxon>Flavonifractor</taxon>
    </lineage>
</organism>
<name>A0ABV1ES18_9FIRM</name>
<comment type="caution">
    <text evidence="11">The sequence shown here is derived from an EMBL/GenBank/DDBJ whole genome shotgun (WGS) entry which is preliminary data.</text>
</comment>
<evidence type="ECO:0000256" key="4">
    <source>
        <dbReference type="ARBA" id="ARBA00022692"/>
    </source>
</evidence>
<evidence type="ECO:0000256" key="1">
    <source>
        <dbReference type="ARBA" id="ARBA00004370"/>
    </source>
</evidence>
<evidence type="ECO:0000256" key="5">
    <source>
        <dbReference type="ARBA" id="ARBA00022989"/>
    </source>
</evidence>
<evidence type="ECO:0000313" key="12">
    <source>
        <dbReference type="Proteomes" id="UP001440599"/>
    </source>
</evidence>
<sequence length="295" mass="32503">MAARRNRRGRRRNRGRFGALYKVLSALVIVAAILAGCVVFFRVNTVLVDGQCPYTKEEIIAASGVEQGDNLFGLDKGRISSRIYTQLPYIDEVSINCKLPDTLVFRVSQSIPVACLKSGGSYWLLDTKCKILESGDASLAEGRALLYGLEAVNPTVGSVLTVAPEQQEKLDRLRAFLAAIRERQMTGSITSFIDLTSDNEIRFGYGENLTVVMPLNGDFTEKTYDLKRALETMDERGITRTGTLDLNYETREGHLLPERWLPTTSADSVPATQSSPAPDAEGKEEGETNEANQTQ</sequence>
<dbReference type="Proteomes" id="UP001440599">
    <property type="component" value="Unassembled WGS sequence"/>
</dbReference>
<dbReference type="PROSITE" id="PS51779">
    <property type="entry name" value="POTRA"/>
    <property type="match status" value="1"/>
</dbReference>
<dbReference type="Gene3D" id="3.10.20.310">
    <property type="entry name" value="membrane protein fhac"/>
    <property type="match status" value="1"/>
</dbReference>
<protein>
    <submittedName>
        <fullName evidence="11">FtsQ-type POTRA domain-containing protein</fullName>
    </submittedName>
</protein>
<feature type="domain" description="POTRA" evidence="10">
    <location>
        <begin position="41"/>
        <end position="110"/>
    </location>
</feature>
<keyword evidence="2" id="KW-1003">Cell membrane</keyword>
<evidence type="ECO:0000259" key="10">
    <source>
        <dbReference type="PROSITE" id="PS51779"/>
    </source>
</evidence>
<evidence type="ECO:0000256" key="3">
    <source>
        <dbReference type="ARBA" id="ARBA00022618"/>
    </source>
</evidence>
<dbReference type="RefSeq" id="WP_349141216.1">
    <property type="nucleotide sequence ID" value="NZ_JBBMFT010000012.1"/>
</dbReference>
<comment type="subcellular location">
    <subcellularLocation>
        <location evidence="1">Membrane</location>
    </subcellularLocation>
</comment>
<gene>
    <name evidence="11" type="ORF">WMO45_12685</name>
</gene>
<feature type="region of interest" description="Disordered" evidence="8">
    <location>
        <begin position="258"/>
        <end position="295"/>
    </location>
</feature>
<accession>A0ABV1ES18</accession>
<evidence type="ECO:0000313" key="11">
    <source>
        <dbReference type="EMBL" id="MEQ2457376.1"/>
    </source>
</evidence>
<dbReference type="Pfam" id="PF08478">
    <property type="entry name" value="POTRA_1"/>
    <property type="match status" value="1"/>
</dbReference>
<evidence type="ECO:0000256" key="2">
    <source>
        <dbReference type="ARBA" id="ARBA00022475"/>
    </source>
</evidence>
<keyword evidence="3" id="KW-0132">Cell division</keyword>
<evidence type="ECO:0000256" key="9">
    <source>
        <dbReference type="SAM" id="Phobius"/>
    </source>
</evidence>
<dbReference type="EMBL" id="JBBMFT010000012">
    <property type="protein sequence ID" value="MEQ2457376.1"/>
    <property type="molecule type" value="Genomic_DNA"/>
</dbReference>
<reference evidence="11 12" key="1">
    <citation type="submission" date="2024-03" db="EMBL/GenBank/DDBJ databases">
        <title>Human intestinal bacterial collection.</title>
        <authorList>
            <person name="Pauvert C."/>
            <person name="Hitch T.C.A."/>
            <person name="Clavel T."/>
        </authorList>
    </citation>
    <scope>NUCLEOTIDE SEQUENCE [LARGE SCALE GENOMIC DNA]</scope>
    <source>
        <strain evidence="11 12">CLA-AP-H34</strain>
    </source>
</reference>
<feature type="compositionally biased region" description="Polar residues" evidence="8">
    <location>
        <begin position="262"/>
        <end position="276"/>
    </location>
</feature>
<dbReference type="InterPro" id="IPR013685">
    <property type="entry name" value="POTRA_FtsQ_type"/>
</dbReference>
<proteinExistence type="predicted"/>
<keyword evidence="4 9" id="KW-0812">Transmembrane</keyword>
<keyword evidence="7" id="KW-0131">Cell cycle</keyword>
<feature type="transmembrane region" description="Helical" evidence="9">
    <location>
        <begin position="20"/>
        <end position="41"/>
    </location>
</feature>
<keyword evidence="12" id="KW-1185">Reference proteome</keyword>
<evidence type="ECO:0000256" key="6">
    <source>
        <dbReference type="ARBA" id="ARBA00023136"/>
    </source>
</evidence>
<keyword evidence="5 9" id="KW-1133">Transmembrane helix</keyword>